<dbReference type="Proteomes" id="UP000242915">
    <property type="component" value="Unassembled WGS sequence"/>
</dbReference>
<dbReference type="Gene3D" id="2.40.160.10">
    <property type="entry name" value="Porin"/>
    <property type="match status" value="1"/>
</dbReference>
<dbReference type="GO" id="GO:0016020">
    <property type="term" value="C:membrane"/>
    <property type="evidence" value="ECO:0007669"/>
    <property type="project" value="InterPro"/>
</dbReference>
<dbReference type="PANTHER" id="PTHR34596">
    <property type="entry name" value="CHITOPORIN"/>
    <property type="match status" value="1"/>
</dbReference>
<feature type="region of interest" description="Disordered" evidence="4">
    <location>
        <begin position="372"/>
        <end position="397"/>
    </location>
</feature>
<dbReference type="GO" id="GO:0015288">
    <property type="term" value="F:porin activity"/>
    <property type="evidence" value="ECO:0007669"/>
    <property type="project" value="TreeGrafter"/>
</dbReference>
<reference evidence="6" key="1">
    <citation type="submission" date="2017-06" db="EMBL/GenBank/DDBJ databases">
        <authorList>
            <person name="Varghese N."/>
            <person name="Submissions S."/>
        </authorList>
    </citation>
    <scope>NUCLEOTIDE SEQUENCE [LARGE SCALE GENOMIC DNA]</scope>
    <source>
        <strain evidence="6">CIP 108523</strain>
    </source>
</reference>
<evidence type="ECO:0000256" key="3">
    <source>
        <dbReference type="ARBA" id="ARBA00022729"/>
    </source>
</evidence>
<evidence type="ECO:0000256" key="2">
    <source>
        <dbReference type="ARBA" id="ARBA00022448"/>
    </source>
</evidence>
<protein>
    <submittedName>
        <fullName evidence="5">Outer membrane porin, OprD family</fullName>
    </submittedName>
</protein>
<dbReference type="AlphaFoldDB" id="A0A239JSP6"/>
<proteinExistence type="inferred from homology"/>
<dbReference type="RefSeq" id="WP_089361354.1">
    <property type="nucleotide sequence ID" value="NZ_FZOG01000009.1"/>
</dbReference>
<evidence type="ECO:0000256" key="4">
    <source>
        <dbReference type="SAM" id="MobiDB-lite"/>
    </source>
</evidence>
<keyword evidence="6" id="KW-1185">Reference proteome</keyword>
<dbReference type="PANTHER" id="PTHR34596:SF2">
    <property type="entry name" value="CHITOPORIN"/>
    <property type="match status" value="1"/>
</dbReference>
<dbReference type="EMBL" id="FZOG01000009">
    <property type="protein sequence ID" value="SNT08393.1"/>
    <property type="molecule type" value="Genomic_DNA"/>
</dbReference>
<sequence>MVKLSSTREPKNRLACRSKPLTVLPLGGLALLLLTLEARADITHQPRSAAWSLLSRNYFLHNDFRGSSPTGQSYQEEWAQGFIAEITSGFTPGTIGLGFDTHGFLGLKLDGGRGHAGTGLLPLDTDGRAADNYSSAGAALKLRLGQSLLRYGEMTVETPVFDTSDKRLQPEYATGFLFESRDFAELNIQAGRFTRFKNQNASSGRGDFTGYGASTQGSAISFVGASLENETPFGAALYASQLDETWRQAYLNLHFQQGALTLEGNLYKTRDQGEARVGEVDTLAYSLLTKYQVGSQAFTIAFQHVRGDTPFDFVGGDSIYLANSIKYADFNGPHERSWQARYDIELDAIGIPNLTFMARYVSGRGIDGSKAPSGGAYNPLSPVTGLPTPQQGSGGRHWERDLELRYSIPSGPAKDLTLNLSHVSHRGNDVQAADDIDRVYLILEYPLKGWL</sequence>
<keyword evidence="3" id="KW-0732">Signal</keyword>
<organism evidence="5 6">
    <name type="scientific">Pseudomonas segetis</name>
    <dbReference type="NCBI Taxonomy" id="298908"/>
    <lineage>
        <taxon>Bacteria</taxon>
        <taxon>Pseudomonadati</taxon>
        <taxon>Pseudomonadota</taxon>
        <taxon>Gammaproteobacteria</taxon>
        <taxon>Pseudomonadales</taxon>
        <taxon>Pseudomonadaceae</taxon>
        <taxon>Pseudomonas</taxon>
    </lineage>
</organism>
<gene>
    <name evidence="5" type="ORF">SAMN05216255_4471</name>
</gene>
<comment type="similarity">
    <text evidence="1">Belongs to the outer membrane porin (Opr) (TC 1.B.25) family.</text>
</comment>
<accession>A0A239JSP6</accession>
<dbReference type="InterPro" id="IPR023614">
    <property type="entry name" value="Porin_dom_sf"/>
</dbReference>
<evidence type="ECO:0000313" key="6">
    <source>
        <dbReference type="Proteomes" id="UP000242915"/>
    </source>
</evidence>
<evidence type="ECO:0000256" key="1">
    <source>
        <dbReference type="ARBA" id="ARBA00009075"/>
    </source>
</evidence>
<dbReference type="InterPro" id="IPR005318">
    <property type="entry name" value="OM_porin_bac"/>
</dbReference>
<evidence type="ECO:0000313" key="5">
    <source>
        <dbReference type="EMBL" id="SNT08393.1"/>
    </source>
</evidence>
<dbReference type="Pfam" id="PF03573">
    <property type="entry name" value="OprD"/>
    <property type="match status" value="1"/>
</dbReference>
<name>A0A239JSP6_9PSED</name>
<keyword evidence="2" id="KW-0813">Transport</keyword>